<dbReference type="PANTHER" id="PTHR38111:SF5">
    <property type="entry name" value="TRANSCRIPTION FACTOR DOMAIN-CONTAINING PROTEIN"/>
    <property type="match status" value="1"/>
</dbReference>
<protein>
    <recommendedName>
        <fullName evidence="3">Zn(2)-C6 fungal-type domain-containing protein</fullName>
    </recommendedName>
</protein>
<dbReference type="InterPro" id="IPR053178">
    <property type="entry name" value="Osmoadaptation_assoc"/>
</dbReference>
<keyword evidence="1" id="KW-0539">Nucleus</keyword>
<dbReference type="Pfam" id="PF11951">
    <property type="entry name" value="Fungal_trans_2"/>
    <property type="match status" value="1"/>
</dbReference>
<gene>
    <name evidence="4" type="ORF">QQX98_003689</name>
</gene>
<dbReference type="EMBL" id="JAZAVJ010000043">
    <property type="protein sequence ID" value="KAK7418827.1"/>
    <property type="molecule type" value="Genomic_DNA"/>
</dbReference>
<dbReference type="InterPro" id="IPR001138">
    <property type="entry name" value="Zn2Cys6_DnaBD"/>
</dbReference>
<name>A0ABR1HCE0_9HYPO</name>
<dbReference type="Pfam" id="PF00172">
    <property type="entry name" value="Zn_clus"/>
    <property type="match status" value="1"/>
</dbReference>
<dbReference type="Proteomes" id="UP001498476">
    <property type="component" value="Unassembled WGS sequence"/>
</dbReference>
<sequence length="493" mass="54084">MVGVPRSSGCQLCRRRKVRCDEVRPSCGNCIKYGAECPGYERGLKFVAGKHQIRQRGGGRRSDNGQRASNSSPDDSQPFAATLTYRSNPIVVTSAPRLRPTLIPPVDRPLQPLRGHVLYNMIQNFCPSAPPDILGLFQWVGFDHLGKRALLDGAICSLALHLAGKEKSNAELVAHSRTVYGKSLTELQAALRHSSIWRSSETLFAAILLCFFELFAGTSSPDTWLQHAKGIGTLMEQRGPAAHAEGWDAAMLLSFRGILIMSDMFYPREENCFLSRPAWKPLMADRGRCLVHAADTPVAEIAVVDGFFQQLVDVPAVLKWGYRVREANKAGIPVEPARLAVLAHLAAASHASFSRWYDDEFTSLPYVHSAEAAPANPAVSPYATVLEHEHPWAGAVHLAYWASMLILQETLAQCGSPVPGSDAARQVLVSNILRSVESIGRGVMGPYRVGYSLRIAYEFASAKEQLWIGSLLDRFSKSYAAVDKTMYPAPRGD</sequence>
<dbReference type="PROSITE" id="PS00463">
    <property type="entry name" value="ZN2_CY6_FUNGAL_1"/>
    <property type="match status" value="1"/>
</dbReference>
<evidence type="ECO:0000256" key="2">
    <source>
        <dbReference type="SAM" id="MobiDB-lite"/>
    </source>
</evidence>
<dbReference type="CDD" id="cd00067">
    <property type="entry name" value="GAL4"/>
    <property type="match status" value="1"/>
</dbReference>
<organism evidence="4 5">
    <name type="scientific">Neonectria punicea</name>
    <dbReference type="NCBI Taxonomy" id="979145"/>
    <lineage>
        <taxon>Eukaryota</taxon>
        <taxon>Fungi</taxon>
        <taxon>Dikarya</taxon>
        <taxon>Ascomycota</taxon>
        <taxon>Pezizomycotina</taxon>
        <taxon>Sordariomycetes</taxon>
        <taxon>Hypocreomycetidae</taxon>
        <taxon>Hypocreales</taxon>
        <taxon>Nectriaceae</taxon>
        <taxon>Neonectria</taxon>
    </lineage>
</organism>
<comment type="caution">
    <text evidence="4">The sequence shown here is derived from an EMBL/GenBank/DDBJ whole genome shotgun (WGS) entry which is preliminary data.</text>
</comment>
<evidence type="ECO:0000313" key="4">
    <source>
        <dbReference type="EMBL" id="KAK7418827.1"/>
    </source>
</evidence>
<evidence type="ECO:0000259" key="3">
    <source>
        <dbReference type="PROSITE" id="PS50048"/>
    </source>
</evidence>
<dbReference type="PANTHER" id="PTHR38111">
    <property type="entry name" value="ZN(2)-C6 FUNGAL-TYPE DOMAIN-CONTAINING PROTEIN-RELATED"/>
    <property type="match status" value="1"/>
</dbReference>
<dbReference type="Gene3D" id="4.10.240.10">
    <property type="entry name" value="Zn(2)-C6 fungal-type DNA-binding domain"/>
    <property type="match status" value="1"/>
</dbReference>
<dbReference type="PROSITE" id="PS50048">
    <property type="entry name" value="ZN2_CY6_FUNGAL_2"/>
    <property type="match status" value="1"/>
</dbReference>
<dbReference type="SMART" id="SM00066">
    <property type="entry name" value="GAL4"/>
    <property type="match status" value="1"/>
</dbReference>
<feature type="compositionally biased region" description="Polar residues" evidence="2">
    <location>
        <begin position="65"/>
        <end position="75"/>
    </location>
</feature>
<evidence type="ECO:0000313" key="5">
    <source>
        <dbReference type="Proteomes" id="UP001498476"/>
    </source>
</evidence>
<evidence type="ECO:0000256" key="1">
    <source>
        <dbReference type="ARBA" id="ARBA00023242"/>
    </source>
</evidence>
<dbReference type="InterPro" id="IPR021858">
    <property type="entry name" value="Fun_TF"/>
</dbReference>
<dbReference type="InterPro" id="IPR036864">
    <property type="entry name" value="Zn2-C6_fun-type_DNA-bd_sf"/>
</dbReference>
<accession>A0ABR1HCE0</accession>
<keyword evidence="5" id="KW-1185">Reference proteome</keyword>
<reference evidence="4 5" key="1">
    <citation type="journal article" date="2025" name="Microbiol. Resour. Announc.">
        <title>Draft genome sequences for Neonectria magnoliae and Neonectria punicea, canker pathogens of Liriodendron tulipifera and Acer saccharum in West Virginia.</title>
        <authorList>
            <person name="Petronek H.M."/>
            <person name="Kasson M.T."/>
            <person name="Metheny A.M."/>
            <person name="Stauder C.M."/>
            <person name="Lovett B."/>
            <person name="Lynch S.C."/>
            <person name="Garnas J.R."/>
            <person name="Kasson L.R."/>
            <person name="Stajich J.E."/>
        </authorList>
    </citation>
    <scope>NUCLEOTIDE SEQUENCE [LARGE SCALE GENOMIC DNA]</scope>
    <source>
        <strain evidence="4 5">NRRL 64653</strain>
    </source>
</reference>
<feature type="region of interest" description="Disordered" evidence="2">
    <location>
        <begin position="51"/>
        <end position="77"/>
    </location>
</feature>
<proteinExistence type="predicted"/>
<feature type="domain" description="Zn(2)-C6 fungal-type" evidence="3">
    <location>
        <begin position="9"/>
        <end position="37"/>
    </location>
</feature>
<dbReference type="SUPFAM" id="SSF57701">
    <property type="entry name" value="Zn2/Cys6 DNA-binding domain"/>
    <property type="match status" value="1"/>
</dbReference>